<comment type="caution">
    <text evidence="1">The sequence shown here is derived from an EMBL/GenBank/DDBJ whole genome shotgun (WGS) entry which is preliminary data.</text>
</comment>
<name>A0A5J4UUG5_9EUKA</name>
<proteinExistence type="predicted"/>
<protein>
    <submittedName>
        <fullName evidence="1">Uncharacterized protein</fullName>
    </submittedName>
</protein>
<gene>
    <name evidence="1" type="ORF">EZS28_030902</name>
</gene>
<dbReference type="EMBL" id="SNRW01012632">
    <property type="protein sequence ID" value="KAA6373571.1"/>
    <property type="molecule type" value="Genomic_DNA"/>
</dbReference>
<dbReference type="Proteomes" id="UP000324800">
    <property type="component" value="Unassembled WGS sequence"/>
</dbReference>
<evidence type="ECO:0000313" key="1">
    <source>
        <dbReference type="EMBL" id="KAA6373571.1"/>
    </source>
</evidence>
<organism evidence="1 2">
    <name type="scientific">Streblomastix strix</name>
    <dbReference type="NCBI Taxonomy" id="222440"/>
    <lineage>
        <taxon>Eukaryota</taxon>
        <taxon>Metamonada</taxon>
        <taxon>Preaxostyla</taxon>
        <taxon>Oxymonadida</taxon>
        <taxon>Streblomastigidae</taxon>
        <taxon>Streblomastix</taxon>
    </lineage>
</organism>
<accession>A0A5J4UUG5</accession>
<sequence length="94" mass="10291">MKSQDNFDVVNWASTLPPQPDEYAPPVVLVCTRQNCHILIGVIVSIDVFLANCAEIAVFSVQLLVADKSGQFFLAHSSGSHWPVLLLLMNLSIP</sequence>
<dbReference type="AlphaFoldDB" id="A0A5J4UUG5"/>
<reference evidence="1 2" key="1">
    <citation type="submission" date="2019-03" db="EMBL/GenBank/DDBJ databases">
        <title>Single cell metagenomics reveals metabolic interactions within the superorganism composed of flagellate Streblomastix strix and complex community of Bacteroidetes bacteria on its surface.</title>
        <authorList>
            <person name="Treitli S.C."/>
            <person name="Kolisko M."/>
            <person name="Husnik F."/>
            <person name="Keeling P."/>
            <person name="Hampl V."/>
        </authorList>
    </citation>
    <scope>NUCLEOTIDE SEQUENCE [LARGE SCALE GENOMIC DNA]</scope>
    <source>
        <strain evidence="1">ST1C</strain>
    </source>
</reference>
<evidence type="ECO:0000313" key="2">
    <source>
        <dbReference type="Proteomes" id="UP000324800"/>
    </source>
</evidence>